<dbReference type="RefSeq" id="WP_120186551.1">
    <property type="nucleotide sequence ID" value="NZ_RAQM01000008.1"/>
</dbReference>
<protein>
    <submittedName>
        <fullName evidence="6">WD40 repeat protein</fullName>
    </submittedName>
</protein>
<dbReference type="GO" id="GO:0009279">
    <property type="term" value="C:cell outer membrane"/>
    <property type="evidence" value="ECO:0007669"/>
    <property type="project" value="UniProtKB-SubCell"/>
</dbReference>
<dbReference type="SUPFAM" id="SSF103088">
    <property type="entry name" value="OmpA-like"/>
    <property type="match status" value="1"/>
</dbReference>
<keyword evidence="2 4" id="KW-0472">Membrane</keyword>
<dbReference type="Gene3D" id="1.25.40.10">
    <property type="entry name" value="Tetratricopeptide repeat domain"/>
    <property type="match status" value="1"/>
</dbReference>
<dbReference type="CDD" id="cd07185">
    <property type="entry name" value="OmpA_C-like"/>
    <property type="match status" value="1"/>
</dbReference>
<dbReference type="SUPFAM" id="SSF81901">
    <property type="entry name" value="HCP-like"/>
    <property type="match status" value="1"/>
</dbReference>
<evidence type="ECO:0000256" key="4">
    <source>
        <dbReference type="PROSITE-ProRule" id="PRU00473"/>
    </source>
</evidence>
<dbReference type="Pfam" id="PF07676">
    <property type="entry name" value="PD40"/>
    <property type="match status" value="2"/>
</dbReference>
<dbReference type="SUPFAM" id="SSF82171">
    <property type="entry name" value="DPP6 N-terminal domain-like"/>
    <property type="match status" value="1"/>
</dbReference>
<dbReference type="InterPro" id="IPR006664">
    <property type="entry name" value="OMP_bac"/>
</dbReference>
<evidence type="ECO:0000313" key="6">
    <source>
        <dbReference type="EMBL" id="RKF03693.1"/>
    </source>
</evidence>
<dbReference type="Proteomes" id="UP000285780">
    <property type="component" value="Unassembled WGS sequence"/>
</dbReference>
<dbReference type="PANTHER" id="PTHR30329:SF21">
    <property type="entry name" value="LIPOPROTEIN YIAD-RELATED"/>
    <property type="match status" value="1"/>
</dbReference>
<organism evidence="6 7">
    <name type="scientific">Tenacibaculum lutimaris</name>
    <dbReference type="NCBI Taxonomy" id="285258"/>
    <lineage>
        <taxon>Bacteria</taxon>
        <taxon>Pseudomonadati</taxon>
        <taxon>Bacteroidota</taxon>
        <taxon>Flavobacteriia</taxon>
        <taxon>Flavobacteriales</taxon>
        <taxon>Flavobacteriaceae</taxon>
        <taxon>Tenacibaculum</taxon>
    </lineage>
</organism>
<dbReference type="InterPro" id="IPR011990">
    <property type="entry name" value="TPR-like_helical_dom_sf"/>
</dbReference>
<evidence type="ECO:0000313" key="7">
    <source>
        <dbReference type="Proteomes" id="UP000285780"/>
    </source>
</evidence>
<dbReference type="EMBL" id="RAQM01000008">
    <property type="protein sequence ID" value="RKF03693.1"/>
    <property type="molecule type" value="Genomic_DNA"/>
</dbReference>
<name>A0A420E1C0_9FLAO</name>
<dbReference type="Gene3D" id="2.60.40.1120">
    <property type="entry name" value="Carboxypeptidase-like, regulatory domain"/>
    <property type="match status" value="1"/>
</dbReference>
<dbReference type="InterPro" id="IPR036737">
    <property type="entry name" value="OmpA-like_sf"/>
</dbReference>
<feature type="domain" description="OmpA-like" evidence="5">
    <location>
        <begin position="503"/>
        <end position="624"/>
    </location>
</feature>
<dbReference type="InterPro" id="IPR011659">
    <property type="entry name" value="WD40"/>
</dbReference>
<dbReference type="PANTHER" id="PTHR30329">
    <property type="entry name" value="STATOR ELEMENT OF FLAGELLAR MOTOR COMPLEX"/>
    <property type="match status" value="1"/>
</dbReference>
<proteinExistence type="predicted"/>
<evidence type="ECO:0000256" key="1">
    <source>
        <dbReference type="ARBA" id="ARBA00004442"/>
    </source>
</evidence>
<dbReference type="PRINTS" id="PR01021">
    <property type="entry name" value="OMPADOMAIN"/>
</dbReference>
<dbReference type="InterPro" id="IPR008969">
    <property type="entry name" value="CarboxyPept-like_regulatory"/>
</dbReference>
<keyword evidence="7" id="KW-1185">Reference proteome</keyword>
<evidence type="ECO:0000259" key="5">
    <source>
        <dbReference type="PROSITE" id="PS51123"/>
    </source>
</evidence>
<dbReference type="Gene3D" id="2.120.10.30">
    <property type="entry name" value="TolB, C-terminal domain"/>
    <property type="match status" value="1"/>
</dbReference>
<reference evidence="6 7" key="1">
    <citation type="submission" date="2018-09" db="EMBL/GenBank/DDBJ databases">
        <title>Genomic Encyclopedia of Archaeal and Bacterial Type Strains, Phase II (KMG-II): from individual species to whole genera.</title>
        <authorList>
            <person name="Goeker M."/>
        </authorList>
    </citation>
    <scope>NUCLEOTIDE SEQUENCE [LARGE SCALE GENOMIC DNA]</scope>
    <source>
        <strain evidence="6 7">DSM 16505</strain>
    </source>
</reference>
<comment type="subcellular location">
    <subcellularLocation>
        <location evidence="1">Cell outer membrane</location>
    </subcellularLocation>
</comment>
<dbReference type="Pfam" id="PF00691">
    <property type="entry name" value="OmpA"/>
    <property type="match status" value="1"/>
</dbReference>
<dbReference type="InterPro" id="IPR050330">
    <property type="entry name" value="Bact_OuterMem_StrucFunc"/>
</dbReference>
<dbReference type="Gene3D" id="3.30.1330.60">
    <property type="entry name" value="OmpA-like domain"/>
    <property type="match status" value="1"/>
</dbReference>
<keyword evidence="3" id="KW-0998">Cell outer membrane</keyword>
<evidence type="ECO:0000256" key="2">
    <source>
        <dbReference type="ARBA" id="ARBA00023136"/>
    </source>
</evidence>
<dbReference type="AlphaFoldDB" id="A0A420E1C0"/>
<accession>A0A420E1C0</accession>
<dbReference type="InterPro" id="IPR011042">
    <property type="entry name" value="6-blade_b-propeller_TolB-like"/>
</dbReference>
<dbReference type="InterPro" id="IPR006665">
    <property type="entry name" value="OmpA-like"/>
</dbReference>
<sequence length="629" mass="71797">MKTKITLLILIFSFSYSFSQKRVADKFFRDYAYVKAAEFYESAVKKGDSTTYTLARLGDCYYNNSDSKKAAHWYQLASESEEGLSNENIHRYVQVLRSIGEYEKADEWLQKLPDAKGSLSKEDYEKLITLNNDTINIYNLEVNTKNSDFGPYVTGNKFVFSSAKNNEGKIYEWNNEPYLDLYEAKINVENGIKTIEDVVPITSSKINTSFHESSVAITKDGTTMYFTRNNLNKRDKLDYDKEGTSHLKIYKATLINGQWDNIEEPSFNDEVYSSGHPALSPDEKTLYFTSDRPGGYGFTDIYKVAILSDGTYGDPVNMGNKINTIGREMFPFVAKDYTLYFSSDGYANLGLLDIYKSSLLNNNSSEVKNLGAPFNSGYDDFAFFLNEDNKTGYFSSNRPGGKGHDDIYSFEKCKQFISGKVFDKKTNELLADALVELVDATGKVLEKITTQADGSYFFEVNCGKKYVLRGSKNDYKDDLKDVLTTNEDNKNIELDLYLTPLIIGNEIVIDPIFFDFDKWNIRPDAAYELEHIVRVLKNNPKMIIKIEAHTDSRGSDSYNEILSDKRAKSTRDYIFSRDIDTNRIESAIGYGEKQLVNKCSNGVSCTEEEHQENRRSKFIIINDYKSENK</sequence>
<gene>
    <name evidence="6" type="ORF">C8N26_1319</name>
</gene>
<evidence type="ECO:0000256" key="3">
    <source>
        <dbReference type="ARBA" id="ARBA00023237"/>
    </source>
</evidence>
<dbReference type="PROSITE" id="PS51123">
    <property type="entry name" value="OMPA_2"/>
    <property type="match status" value="1"/>
</dbReference>
<comment type="caution">
    <text evidence="6">The sequence shown here is derived from an EMBL/GenBank/DDBJ whole genome shotgun (WGS) entry which is preliminary data.</text>
</comment>
<dbReference type="SUPFAM" id="SSF49464">
    <property type="entry name" value="Carboxypeptidase regulatory domain-like"/>
    <property type="match status" value="1"/>
</dbReference>